<reference evidence="1" key="1">
    <citation type="submission" date="2018-05" db="EMBL/GenBank/DDBJ databases">
        <authorList>
            <person name="Lanie J.A."/>
            <person name="Ng W.-L."/>
            <person name="Kazmierczak K.M."/>
            <person name="Andrzejewski T.M."/>
            <person name="Davidsen T.M."/>
            <person name="Wayne K.J."/>
            <person name="Tettelin H."/>
            <person name="Glass J.I."/>
            <person name="Rusch D."/>
            <person name="Podicherti R."/>
            <person name="Tsui H.-C.T."/>
            <person name="Winkler M.E."/>
        </authorList>
    </citation>
    <scope>NUCLEOTIDE SEQUENCE</scope>
</reference>
<dbReference type="EMBL" id="UINC01167349">
    <property type="protein sequence ID" value="SVD69814.1"/>
    <property type="molecule type" value="Genomic_DNA"/>
</dbReference>
<proteinExistence type="predicted"/>
<accession>A0A382XG25</accession>
<protein>
    <submittedName>
        <fullName evidence="1">Uncharacterized protein</fullName>
    </submittedName>
</protein>
<sequence length="42" mass="4864">STQQAFIRGRARQTVVRIESSNIDMGWRLGDMRFGLRPDGKR</sequence>
<gene>
    <name evidence="1" type="ORF">METZ01_LOCUS422668</name>
</gene>
<organism evidence="1">
    <name type="scientific">marine metagenome</name>
    <dbReference type="NCBI Taxonomy" id="408172"/>
    <lineage>
        <taxon>unclassified sequences</taxon>
        <taxon>metagenomes</taxon>
        <taxon>ecological metagenomes</taxon>
    </lineage>
</organism>
<dbReference type="AlphaFoldDB" id="A0A382XG25"/>
<evidence type="ECO:0000313" key="1">
    <source>
        <dbReference type="EMBL" id="SVD69814.1"/>
    </source>
</evidence>
<name>A0A382XG25_9ZZZZ</name>
<feature type="non-terminal residue" evidence="1">
    <location>
        <position position="1"/>
    </location>
</feature>